<reference evidence="2" key="1">
    <citation type="journal article" date="2014" name="PLoS ONE">
        <title>Mobility and generation of mosaic non-autonomous transposons by Tn3-derived inverted-repeat miniature elements (TIMEs).</title>
        <authorList>
            <person name="Szuplewska M."/>
            <person name="Ludwiczak M."/>
            <person name="Lyzwa K."/>
            <person name="Czarnecki J."/>
            <person name="Bartosik D."/>
        </authorList>
    </citation>
    <scope>NUCLEOTIDE SEQUENCE</scope>
    <source>
        <strain evidence="2">ZM1</strain>
        <plasmid evidence="2">pZM1P1</plasmid>
    </source>
</reference>
<keyword evidence="2" id="KW-0614">Plasmid</keyword>
<organism evidence="2">
    <name type="scientific">Pseudomonas sp. ZM1</name>
    <dbReference type="NCBI Taxonomy" id="1523522"/>
    <lineage>
        <taxon>Bacteria</taxon>
        <taxon>Pseudomonadati</taxon>
        <taxon>Pseudomonadota</taxon>
        <taxon>Gammaproteobacteria</taxon>
        <taxon>Pseudomonadales</taxon>
        <taxon>Pseudomonadaceae</taxon>
        <taxon>Pseudomonas</taxon>
    </lineage>
</organism>
<evidence type="ECO:0000313" key="2">
    <source>
        <dbReference type="EMBL" id="AIT41770.1"/>
    </source>
</evidence>
<name>A0A097H0S6_9PSED</name>
<accession>A0A097H0S6</accession>
<evidence type="ECO:0000256" key="1">
    <source>
        <dbReference type="SAM" id="Coils"/>
    </source>
</evidence>
<proteinExistence type="predicted"/>
<dbReference type="RefSeq" id="WP_088193531.1">
    <property type="nucleotide sequence ID" value="NZ_KJ940992.1"/>
</dbReference>
<sequence>MATLDDLKQKRDQLNARIQQVEARERAQQKKADDKAKVLVGAAILEEVKAGRFQLQDLLGVMDRFLSRPYERKAVLGEDGQGSEVLHRLTGRE</sequence>
<keyword evidence="1" id="KW-0175">Coiled coil</keyword>
<geneLocation type="plasmid" evidence="2">
    <name>pZM1P1</name>
</geneLocation>
<dbReference type="AlphaFoldDB" id="A0A097H0S6"/>
<feature type="coiled-coil region" evidence="1">
    <location>
        <begin position="4"/>
        <end position="31"/>
    </location>
</feature>
<protein>
    <submittedName>
        <fullName evidence="2">Putative mobilization protein C</fullName>
    </submittedName>
</protein>
<dbReference type="EMBL" id="KJ940992">
    <property type="protein sequence ID" value="AIT41770.1"/>
    <property type="molecule type" value="Genomic_DNA"/>
</dbReference>